<keyword evidence="2" id="KW-1185">Reference proteome</keyword>
<comment type="caution">
    <text evidence="1">The sequence shown here is derived from an EMBL/GenBank/DDBJ whole genome shotgun (WGS) entry which is preliminary data.</text>
</comment>
<sequence length="78" mass="8806">MRCSDKISLKNGFEIAFEKAIKVKKINHAEGMSDRITHTKALLLKIKAVAIKSLRENLSNKPVVVTMRMLSRITDPAR</sequence>
<name>A0ABP9N816_9HYPH</name>
<evidence type="ECO:0000313" key="1">
    <source>
        <dbReference type="EMBL" id="GAA5111610.1"/>
    </source>
</evidence>
<organism evidence="1 2">
    <name type="scientific">Bartonella jaculi</name>
    <dbReference type="NCBI Taxonomy" id="686226"/>
    <lineage>
        <taxon>Bacteria</taxon>
        <taxon>Pseudomonadati</taxon>
        <taxon>Pseudomonadota</taxon>
        <taxon>Alphaproteobacteria</taxon>
        <taxon>Hyphomicrobiales</taxon>
        <taxon>Bartonellaceae</taxon>
        <taxon>Bartonella</taxon>
    </lineage>
</organism>
<gene>
    <name evidence="1" type="ORF">GCM10023261_15900</name>
</gene>
<proteinExistence type="predicted"/>
<reference evidence="2" key="1">
    <citation type="journal article" date="2019" name="Int. J. Syst. Evol. Microbiol.">
        <title>The Global Catalogue of Microorganisms (GCM) 10K type strain sequencing project: providing services to taxonomists for standard genome sequencing and annotation.</title>
        <authorList>
            <consortium name="The Broad Institute Genomics Platform"/>
            <consortium name="The Broad Institute Genome Sequencing Center for Infectious Disease"/>
            <person name="Wu L."/>
            <person name="Ma J."/>
        </authorList>
    </citation>
    <scope>NUCLEOTIDE SEQUENCE [LARGE SCALE GENOMIC DNA]</scope>
    <source>
        <strain evidence="2">JCM 17712</strain>
    </source>
</reference>
<accession>A0ABP9N816</accession>
<dbReference type="Proteomes" id="UP001500864">
    <property type="component" value="Unassembled WGS sequence"/>
</dbReference>
<dbReference type="EMBL" id="BAABIZ010000038">
    <property type="protein sequence ID" value="GAA5111610.1"/>
    <property type="molecule type" value="Genomic_DNA"/>
</dbReference>
<evidence type="ECO:0000313" key="2">
    <source>
        <dbReference type="Proteomes" id="UP001500864"/>
    </source>
</evidence>
<protein>
    <submittedName>
        <fullName evidence="1">Uncharacterized protein</fullName>
    </submittedName>
</protein>